<gene>
    <name evidence="4" type="ORF">D9756_004824</name>
</gene>
<dbReference type="OrthoDB" id="1673781at2759"/>
<evidence type="ECO:0000256" key="2">
    <source>
        <dbReference type="SAM" id="MobiDB-lite"/>
    </source>
</evidence>
<dbReference type="CDD" id="cd00088">
    <property type="entry name" value="HPT"/>
    <property type="match status" value="1"/>
</dbReference>
<dbReference type="GO" id="GO:0005634">
    <property type="term" value="C:nucleus"/>
    <property type="evidence" value="ECO:0007669"/>
    <property type="project" value="TreeGrafter"/>
</dbReference>
<dbReference type="PROSITE" id="PS50894">
    <property type="entry name" value="HPT"/>
    <property type="match status" value="1"/>
</dbReference>
<dbReference type="Gene3D" id="1.20.120.160">
    <property type="entry name" value="HPT domain"/>
    <property type="match status" value="1"/>
</dbReference>
<keyword evidence="1" id="KW-0597">Phosphoprotein</keyword>
<dbReference type="GO" id="GO:0009927">
    <property type="term" value="F:histidine phosphotransfer kinase activity"/>
    <property type="evidence" value="ECO:0007669"/>
    <property type="project" value="InterPro"/>
</dbReference>
<keyword evidence="5" id="KW-1185">Reference proteome</keyword>
<dbReference type="InterPro" id="IPR008207">
    <property type="entry name" value="Sig_transdc_His_kin_Hpt_dom"/>
</dbReference>
<dbReference type="SMART" id="SM00073">
    <property type="entry name" value="HPT"/>
    <property type="match status" value="1"/>
</dbReference>
<reference evidence="4 5" key="1">
    <citation type="journal article" date="2020" name="ISME J.">
        <title>Uncovering the hidden diversity of litter-decomposition mechanisms in mushroom-forming fungi.</title>
        <authorList>
            <person name="Floudas D."/>
            <person name="Bentzer J."/>
            <person name="Ahren D."/>
            <person name="Johansson T."/>
            <person name="Persson P."/>
            <person name="Tunlid A."/>
        </authorList>
    </citation>
    <scope>NUCLEOTIDE SEQUENCE [LARGE SCALE GENOMIC DNA]</scope>
    <source>
        <strain evidence="4 5">CBS 146.42</strain>
    </source>
</reference>
<dbReference type="InterPro" id="IPR036641">
    <property type="entry name" value="HPT_dom_sf"/>
</dbReference>
<protein>
    <recommendedName>
        <fullName evidence="3">HPt domain-containing protein</fullName>
    </recommendedName>
</protein>
<dbReference type="PANTHER" id="PTHR28242">
    <property type="entry name" value="PHOSPHORELAY INTERMEDIATE PROTEIN YPD1"/>
    <property type="match status" value="1"/>
</dbReference>
<accession>A0A8H5G905</accession>
<evidence type="ECO:0000256" key="1">
    <source>
        <dbReference type="PROSITE-ProRule" id="PRU00110"/>
    </source>
</evidence>
<dbReference type="SUPFAM" id="SSF47226">
    <property type="entry name" value="Histidine-containing phosphotransfer domain, HPT domain"/>
    <property type="match status" value="1"/>
</dbReference>
<dbReference type="EMBL" id="JAACJO010000003">
    <property type="protein sequence ID" value="KAF5360617.1"/>
    <property type="molecule type" value="Genomic_DNA"/>
</dbReference>
<name>A0A8H5G905_9AGAR</name>
<dbReference type="PANTHER" id="PTHR28242:SF52">
    <property type="entry name" value="PHOSPHORELAY INTERMEDIATE PROTEIN YPD1"/>
    <property type="match status" value="1"/>
</dbReference>
<dbReference type="InterPro" id="IPR045871">
    <property type="entry name" value="AHP1-5/YPD1"/>
</dbReference>
<dbReference type="Pfam" id="PF01627">
    <property type="entry name" value="Hpt"/>
    <property type="match status" value="1"/>
</dbReference>
<proteinExistence type="predicted"/>
<organism evidence="4 5">
    <name type="scientific">Leucocoprinus leucothites</name>
    <dbReference type="NCBI Taxonomy" id="201217"/>
    <lineage>
        <taxon>Eukaryota</taxon>
        <taxon>Fungi</taxon>
        <taxon>Dikarya</taxon>
        <taxon>Basidiomycota</taxon>
        <taxon>Agaricomycotina</taxon>
        <taxon>Agaricomycetes</taxon>
        <taxon>Agaricomycetidae</taxon>
        <taxon>Agaricales</taxon>
        <taxon>Agaricineae</taxon>
        <taxon>Agaricaceae</taxon>
        <taxon>Leucocoprinus</taxon>
    </lineage>
</organism>
<evidence type="ECO:0000313" key="4">
    <source>
        <dbReference type="EMBL" id="KAF5360617.1"/>
    </source>
</evidence>
<dbReference type="GO" id="GO:0000160">
    <property type="term" value="P:phosphorelay signal transduction system"/>
    <property type="evidence" value="ECO:0007669"/>
    <property type="project" value="InterPro"/>
</dbReference>
<dbReference type="AlphaFoldDB" id="A0A8H5G905"/>
<evidence type="ECO:0000313" key="5">
    <source>
        <dbReference type="Proteomes" id="UP000559027"/>
    </source>
</evidence>
<sequence>MPTTASRPPPPSLSLIDDCPRSPPSYNPKHPTSLPSPKPASAPSPRTEKKAPLSPPPEVEVRKLDKSDRRPDLPSDSRVEPSSDPKADSRPSSRGKVAEDDEAKEEETGKGEARGVASKDPIDLEVFGQLLELDEDETFEFSRTMVEDFYSQAEGTFEAMDRLFKSKNLSDLSEKGHFLKGSSAAIGITKVQRSCEEIQNYGKLQDRDEKRISEKEALERLSEVLARVRDEYEEAKTWLNQWFDDPSFRREHEIA</sequence>
<feature type="compositionally biased region" description="Basic and acidic residues" evidence="2">
    <location>
        <begin position="59"/>
        <end position="91"/>
    </location>
</feature>
<evidence type="ECO:0000259" key="3">
    <source>
        <dbReference type="PROSITE" id="PS50894"/>
    </source>
</evidence>
<dbReference type="GO" id="GO:0005737">
    <property type="term" value="C:cytoplasm"/>
    <property type="evidence" value="ECO:0007669"/>
    <property type="project" value="TreeGrafter"/>
</dbReference>
<dbReference type="Proteomes" id="UP000559027">
    <property type="component" value="Unassembled WGS sequence"/>
</dbReference>
<comment type="caution">
    <text evidence="4">The sequence shown here is derived from an EMBL/GenBank/DDBJ whole genome shotgun (WGS) entry which is preliminary data.</text>
</comment>
<feature type="modified residue" description="Phosphohistidine" evidence="1">
    <location>
        <position position="177"/>
    </location>
</feature>
<dbReference type="GO" id="GO:0043424">
    <property type="term" value="F:protein histidine kinase binding"/>
    <property type="evidence" value="ECO:0007669"/>
    <property type="project" value="InterPro"/>
</dbReference>
<feature type="domain" description="HPt" evidence="3">
    <location>
        <begin position="138"/>
        <end position="242"/>
    </location>
</feature>
<feature type="region of interest" description="Disordered" evidence="2">
    <location>
        <begin position="1"/>
        <end position="121"/>
    </location>
</feature>